<dbReference type="RefSeq" id="WP_170230809.1">
    <property type="nucleotide sequence ID" value="NZ_BAAAIK010000001.1"/>
</dbReference>
<dbReference type="InterPro" id="IPR008554">
    <property type="entry name" value="Glutaredoxin-like"/>
</dbReference>
<dbReference type="Pfam" id="PF05768">
    <property type="entry name" value="Glrx-like"/>
    <property type="match status" value="1"/>
</dbReference>
<organism evidence="1 2">
    <name type="scientific">Ornithinicoccus hortensis</name>
    <dbReference type="NCBI Taxonomy" id="82346"/>
    <lineage>
        <taxon>Bacteria</taxon>
        <taxon>Bacillati</taxon>
        <taxon>Actinomycetota</taxon>
        <taxon>Actinomycetes</taxon>
        <taxon>Micrococcales</taxon>
        <taxon>Intrasporangiaceae</taxon>
        <taxon>Ornithinicoccus</taxon>
    </lineage>
</organism>
<proteinExistence type="predicted"/>
<sequence length="94" mass="10757">MPWRRSRGPELPPGVVLLGRDGCHLCEEAEAVVADVCARAGVDWHRVQLADRPDLTGRYAEKVPVLFVDGRELSYWRVAPDVLQRALRRRRGRR</sequence>
<dbReference type="InterPro" id="IPR036249">
    <property type="entry name" value="Thioredoxin-like_sf"/>
</dbReference>
<protein>
    <submittedName>
        <fullName evidence="1">Glutaredoxin-like protein DUF836</fullName>
    </submittedName>
</protein>
<dbReference type="SUPFAM" id="SSF52833">
    <property type="entry name" value="Thioredoxin-like"/>
    <property type="match status" value="1"/>
</dbReference>
<reference evidence="1 2" key="1">
    <citation type="submission" date="2019-06" db="EMBL/GenBank/DDBJ databases">
        <title>Sequencing the genomes of 1000 actinobacteria strains.</title>
        <authorList>
            <person name="Klenk H.-P."/>
        </authorList>
    </citation>
    <scope>NUCLEOTIDE SEQUENCE [LARGE SCALE GENOMIC DNA]</scope>
    <source>
        <strain evidence="1 2">DSM 12335</strain>
    </source>
</reference>
<dbReference type="EMBL" id="VFOP01000001">
    <property type="protein sequence ID" value="TQL52199.1"/>
    <property type="molecule type" value="Genomic_DNA"/>
</dbReference>
<accession>A0A542YVT7</accession>
<keyword evidence="2" id="KW-1185">Reference proteome</keyword>
<dbReference type="AlphaFoldDB" id="A0A542YVT7"/>
<name>A0A542YVT7_9MICO</name>
<evidence type="ECO:0000313" key="2">
    <source>
        <dbReference type="Proteomes" id="UP000319516"/>
    </source>
</evidence>
<comment type="caution">
    <text evidence="1">The sequence shown here is derived from an EMBL/GenBank/DDBJ whole genome shotgun (WGS) entry which is preliminary data.</text>
</comment>
<evidence type="ECO:0000313" key="1">
    <source>
        <dbReference type="EMBL" id="TQL52199.1"/>
    </source>
</evidence>
<dbReference type="Gene3D" id="3.40.30.10">
    <property type="entry name" value="Glutaredoxin"/>
    <property type="match status" value="1"/>
</dbReference>
<dbReference type="Proteomes" id="UP000319516">
    <property type="component" value="Unassembled WGS sequence"/>
</dbReference>
<gene>
    <name evidence="1" type="ORF">FB467_3378</name>
</gene>